<feature type="domain" description="Polysaccharide chain length determinant N-terminal" evidence="7">
    <location>
        <begin position="6"/>
        <end position="89"/>
    </location>
</feature>
<evidence type="ECO:0000256" key="3">
    <source>
        <dbReference type="ARBA" id="ARBA00022692"/>
    </source>
</evidence>
<protein>
    <recommendedName>
        <fullName evidence="7">Polysaccharide chain length determinant N-terminal domain-containing protein</fullName>
    </recommendedName>
</protein>
<dbReference type="Proteomes" id="UP000050920">
    <property type="component" value="Unassembled WGS sequence"/>
</dbReference>
<evidence type="ECO:0000256" key="6">
    <source>
        <dbReference type="SAM" id="Phobius"/>
    </source>
</evidence>
<evidence type="ECO:0000313" key="8">
    <source>
        <dbReference type="EMBL" id="KRO27633.1"/>
    </source>
</evidence>
<keyword evidence="2" id="KW-1003">Cell membrane</keyword>
<feature type="transmembrane region" description="Helical" evidence="6">
    <location>
        <begin position="172"/>
        <end position="192"/>
    </location>
</feature>
<evidence type="ECO:0000256" key="5">
    <source>
        <dbReference type="ARBA" id="ARBA00023136"/>
    </source>
</evidence>
<evidence type="ECO:0000259" key="7">
    <source>
        <dbReference type="Pfam" id="PF02706"/>
    </source>
</evidence>
<dbReference type="EMBL" id="AYGX02000072">
    <property type="protein sequence ID" value="KRO27633.1"/>
    <property type="molecule type" value="Genomic_DNA"/>
</dbReference>
<keyword evidence="3 6" id="KW-0812">Transmembrane</keyword>
<dbReference type="AlphaFoldDB" id="A0A0R2NPI6"/>
<accession>A0A0R2NPI6</accession>
<name>A0A0R2NPI6_9LACO</name>
<proteinExistence type="predicted"/>
<reference evidence="8 9" key="1">
    <citation type="journal article" date="2015" name="Genome Announc.">
        <title>Expanding the biotechnology potential of lactobacilli through comparative genomics of 213 strains and associated genera.</title>
        <authorList>
            <person name="Sun Z."/>
            <person name="Harris H.M."/>
            <person name="McCann A."/>
            <person name="Guo C."/>
            <person name="Argimon S."/>
            <person name="Zhang W."/>
            <person name="Yang X."/>
            <person name="Jeffery I.B."/>
            <person name="Cooney J.C."/>
            <person name="Kagawa T.F."/>
            <person name="Liu W."/>
            <person name="Song Y."/>
            <person name="Salvetti E."/>
            <person name="Wrobel A."/>
            <person name="Rasinkangas P."/>
            <person name="Parkhill J."/>
            <person name="Rea M.C."/>
            <person name="O'Sullivan O."/>
            <person name="Ritari J."/>
            <person name="Douillard F.P."/>
            <person name="Paul Ross R."/>
            <person name="Yang R."/>
            <person name="Briner A.E."/>
            <person name="Felis G.E."/>
            <person name="de Vos W.M."/>
            <person name="Barrangou R."/>
            <person name="Klaenhammer T.R."/>
            <person name="Caufield P.W."/>
            <person name="Cui Y."/>
            <person name="Zhang H."/>
            <person name="O'Toole P.W."/>
        </authorList>
    </citation>
    <scope>NUCLEOTIDE SEQUENCE [LARGE SCALE GENOMIC DNA]</scope>
    <source>
        <strain evidence="8 9">DSM 21115</strain>
    </source>
</reference>
<evidence type="ECO:0000313" key="9">
    <source>
        <dbReference type="Proteomes" id="UP000050920"/>
    </source>
</evidence>
<sequence>MKATIFQYLQLLKKHYWILAVCTLLGFTIGLVLAKTLQRPTYTAYSAISMTNKYKQKLSKSERRAKDVEAVKTEAVVVKQPMVLQNLSAALNETYNVELSATSLRDNLHMTPANNDHVIIINYTSTNQALARSVADESALLSARNLKMISPDSSVDILPGDNFRYVNFNPGYTDGIILGIAIGFFIGMIIVMKMDLLKRGDKADDKAYAK</sequence>
<comment type="subcellular location">
    <subcellularLocation>
        <location evidence="1">Cell membrane</location>
        <topology evidence="1">Multi-pass membrane protein</topology>
    </subcellularLocation>
</comment>
<dbReference type="Pfam" id="PF02706">
    <property type="entry name" value="Wzz"/>
    <property type="match status" value="1"/>
</dbReference>
<keyword evidence="9" id="KW-1185">Reference proteome</keyword>
<dbReference type="InterPro" id="IPR003856">
    <property type="entry name" value="LPS_length_determ_N"/>
</dbReference>
<keyword evidence="5 6" id="KW-0472">Membrane</keyword>
<keyword evidence="4 6" id="KW-1133">Transmembrane helix</keyword>
<gene>
    <name evidence="8" type="ORF">DY78_GL003051</name>
</gene>
<evidence type="ECO:0000256" key="4">
    <source>
        <dbReference type="ARBA" id="ARBA00022989"/>
    </source>
</evidence>
<evidence type="ECO:0000256" key="1">
    <source>
        <dbReference type="ARBA" id="ARBA00004651"/>
    </source>
</evidence>
<dbReference type="GO" id="GO:0005886">
    <property type="term" value="C:plasma membrane"/>
    <property type="evidence" value="ECO:0007669"/>
    <property type="project" value="UniProtKB-SubCell"/>
</dbReference>
<comment type="caution">
    <text evidence="8">The sequence shown here is derived from an EMBL/GenBank/DDBJ whole genome shotgun (WGS) entry which is preliminary data.</text>
</comment>
<dbReference type="RefSeq" id="WP_024624073.1">
    <property type="nucleotide sequence ID" value="NZ_AYGX02000072.1"/>
</dbReference>
<evidence type="ECO:0000256" key="2">
    <source>
        <dbReference type="ARBA" id="ARBA00022475"/>
    </source>
</evidence>
<organism evidence="8 9">
    <name type="scientific">Lactiplantibacillus fabifermentans DSM 21115</name>
    <dbReference type="NCBI Taxonomy" id="1413187"/>
    <lineage>
        <taxon>Bacteria</taxon>
        <taxon>Bacillati</taxon>
        <taxon>Bacillota</taxon>
        <taxon>Bacilli</taxon>
        <taxon>Lactobacillales</taxon>
        <taxon>Lactobacillaceae</taxon>
        <taxon>Lactiplantibacillus</taxon>
    </lineage>
</organism>